<dbReference type="CDD" id="cd02440">
    <property type="entry name" value="AdoMet_MTases"/>
    <property type="match status" value="1"/>
</dbReference>
<reference evidence="1" key="1">
    <citation type="submission" date="2021-12" db="EMBL/GenBank/DDBJ databases">
        <authorList>
            <person name="Rodrigo-Torres L."/>
            <person name="Arahal R. D."/>
            <person name="Lucena T."/>
        </authorList>
    </citation>
    <scope>NUCLEOTIDE SEQUENCE</scope>
    <source>
        <strain evidence="1">CECT 8226</strain>
    </source>
</reference>
<gene>
    <name evidence="1" type="primary">cmoA_2</name>
    <name evidence="1" type="ORF">VHP8226_02936</name>
</gene>
<dbReference type="EMBL" id="CAKLCM010000003">
    <property type="protein sequence ID" value="CAH0528906.1"/>
    <property type="molecule type" value="Genomic_DNA"/>
</dbReference>
<dbReference type="Gene3D" id="3.40.50.150">
    <property type="entry name" value="Vaccinia Virus protein VP39"/>
    <property type="match status" value="1"/>
</dbReference>
<dbReference type="EC" id="2.1.3.-" evidence="1"/>
<keyword evidence="2" id="KW-1185">Reference proteome</keyword>
<dbReference type="Proteomes" id="UP000838160">
    <property type="component" value="Unassembled WGS sequence"/>
</dbReference>
<protein>
    <submittedName>
        <fullName evidence="1">Carboxy-S-adenosyl-L-methionine synthase</fullName>
        <ecNumber evidence="1">2.1.3.-</ecNumber>
    </submittedName>
</protein>
<sequence length="206" mass="23505">MGTYFDGQASNWDECPLKLERAQITANKIKKIAFHSHESIVDFGCGTGLLGLQFYNEFQQVHLVDASSKMLDKAKAKIDAAKIDNTEIHNISSISELKSEHSVIMTLMTLHHIEDTKEFLFNAFNKLEENGCLIIADLFKEDGAFHKHNPNFVGHNGFDVEHLTELAKNVGFSVEQCGRYYEIWQENYEGIKIEYPLFLFVARKIS</sequence>
<dbReference type="PANTHER" id="PTHR43861">
    <property type="entry name" value="TRANS-ACONITATE 2-METHYLTRANSFERASE-RELATED"/>
    <property type="match status" value="1"/>
</dbReference>
<accession>A0ABM8ZLV6</accession>
<organism evidence="1 2">
    <name type="scientific">Vibrio hippocampi</name>
    <dbReference type="NCBI Taxonomy" id="654686"/>
    <lineage>
        <taxon>Bacteria</taxon>
        <taxon>Pseudomonadati</taxon>
        <taxon>Pseudomonadota</taxon>
        <taxon>Gammaproteobacteria</taxon>
        <taxon>Vibrionales</taxon>
        <taxon>Vibrionaceae</taxon>
        <taxon>Vibrio</taxon>
    </lineage>
</organism>
<dbReference type="Pfam" id="PF13489">
    <property type="entry name" value="Methyltransf_23"/>
    <property type="match status" value="1"/>
</dbReference>
<keyword evidence="1" id="KW-0808">Transferase</keyword>
<dbReference type="InterPro" id="IPR029063">
    <property type="entry name" value="SAM-dependent_MTases_sf"/>
</dbReference>
<comment type="caution">
    <text evidence="1">The sequence shown here is derived from an EMBL/GenBank/DDBJ whole genome shotgun (WGS) entry which is preliminary data.</text>
</comment>
<dbReference type="SUPFAM" id="SSF53335">
    <property type="entry name" value="S-adenosyl-L-methionine-dependent methyltransferases"/>
    <property type="match status" value="1"/>
</dbReference>
<name>A0ABM8ZLV6_9VIBR</name>
<evidence type="ECO:0000313" key="2">
    <source>
        <dbReference type="Proteomes" id="UP000838160"/>
    </source>
</evidence>
<evidence type="ECO:0000313" key="1">
    <source>
        <dbReference type="EMBL" id="CAH0528906.1"/>
    </source>
</evidence>
<proteinExistence type="predicted"/>
<dbReference type="GO" id="GO:0016740">
    <property type="term" value="F:transferase activity"/>
    <property type="evidence" value="ECO:0007669"/>
    <property type="project" value="UniProtKB-KW"/>
</dbReference>